<dbReference type="RefSeq" id="WP_088620984.1">
    <property type="nucleotide sequence ID" value="NZ_CP022129.1"/>
</dbReference>
<accession>A0A1Z4C3Q4</accession>
<evidence type="ECO:0000313" key="2">
    <source>
        <dbReference type="Proteomes" id="UP000197019"/>
    </source>
</evidence>
<reference evidence="1 2" key="1">
    <citation type="submission" date="2017-06" db="EMBL/GenBank/DDBJ databases">
        <title>Genome Sequencing of the methanotroph Methylovulum psychrotolerants str. HV10-M2 isolated from a high-altitude environment.</title>
        <authorList>
            <person name="Mateos-Rivera A."/>
        </authorList>
    </citation>
    <scope>NUCLEOTIDE SEQUENCE [LARGE SCALE GENOMIC DNA]</scope>
    <source>
        <strain evidence="1 2">HV10_M2</strain>
    </source>
</reference>
<organism evidence="1 2">
    <name type="scientific">Methylovulum psychrotolerans</name>
    <dbReference type="NCBI Taxonomy" id="1704499"/>
    <lineage>
        <taxon>Bacteria</taxon>
        <taxon>Pseudomonadati</taxon>
        <taxon>Pseudomonadota</taxon>
        <taxon>Gammaproteobacteria</taxon>
        <taxon>Methylococcales</taxon>
        <taxon>Methylococcaceae</taxon>
        <taxon>Methylovulum</taxon>
    </lineage>
</organism>
<dbReference type="OrthoDB" id="7432864at2"/>
<dbReference type="Proteomes" id="UP000197019">
    <property type="component" value="Chromosome"/>
</dbReference>
<name>A0A1Z4C3Q4_9GAMM</name>
<evidence type="ECO:0000313" key="1">
    <source>
        <dbReference type="EMBL" id="ASF48114.1"/>
    </source>
</evidence>
<dbReference type="AlphaFoldDB" id="A0A1Z4C3Q4"/>
<proteinExistence type="predicted"/>
<protein>
    <submittedName>
        <fullName evidence="1">Growth inhibitor PemK</fullName>
    </submittedName>
</protein>
<dbReference type="EMBL" id="CP022129">
    <property type="protein sequence ID" value="ASF48114.1"/>
    <property type="molecule type" value="Genomic_DNA"/>
</dbReference>
<dbReference type="KEGG" id="mpsy:CEK71_19730"/>
<gene>
    <name evidence="1" type="ORF">CEK71_19730</name>
</gene>
<sequence length="142" mass="16132">MALPEPECGLVISYSYLWRNEYQAGKIEGVKNRPCAVIFVVINDDDSQTVTVAPITHTPPSNPSVAIEIPQKVKQHLGLDWEKSWIVLDDFNEFLWPGYDLRIINGKMGRYDYGFIPPALFKQISQKVLELDKKGLIATPRD</sequence>
<keyword evidence="2" id="KW-1185">Reference proteome</keyword>